<protein>
    <submittedName>
        <fullName evidence="1">Uncharacterized protein</fullName>
    </submittedName>
</protein>
<comment type="caution">
    <text evidence="1">The sequence shown here is derived from an EMBL/GenBank/DDBJ whole genome shotgun (WGS) entry which is preliminary data.</text>
</comment>
<accession>X1CQW8</accession>
<evidence type="ECO:0000313" key="1">
    <source>
        <dbReference type="EMBL" id="GAG95357.1"/>
    </source>
</evidence>
<name>X1CQW8_9ZZZZ</name>
<organism evidence="1">
    <name type="scientific">marine sediment metagenome</name>
    <dbReference type="NCBI Taxonomy" id="412755"/>
    <lineage>
        <taxon>unclassified sequences</taxon>
        <taxon>metagenomes</taxon>
        <taxon>ecological metagenomes</taxon>
    </lineage>
</organism>
<proteinExistence type="predicted"/>
<gene>
    <name evidence="1" type="ORF">S01H4_42999</name>
</gene>
<feature type="non-terminal residue" evidence="1">
    <location>
        <position position="1"/>
    </location>
</feature>
<reference evidence="1" key="1">
    <citation type="journal article" date="2014" name="Front. Microbiol.">
        <title>High frequency of phylogenetically diverse reductive dehalogenase-homologous genes in deep subseafloor sedimentary metagenomes.</title>
        <authorList>
            <person name="Kawai M."/>
            <person name="Futagami T."/>
            <person name="Toyoda A."/>
            <person name="Takaki Y."/>
            <person name="Nishi S."/>
            <person name="Hori S."/>
            <person name="Arai W."/>
            <person name="Tsubouchi T."/>
            <person name="Morono Y."/>
            <person name="Uchiyama I."/>
            <person name="Ito T."/>
            <person name="Fujiyama A."/>
            <person name="Inagaki F."/>
            <person name="Takami H."/>
        </authorList>
    </citation>
    <scope>NUCLEOTIDE SEQUENCE</scope>
    <source>
        <strain evidence="1">Expedition CK06-06</strain>
    </source>
</reference>
<dbReference type="EMBL" id="BART01023670">
    <property type="protein sequence ID" value="GAG95357.1"/>
    <property type="molecule type" value="Genomic_DNA"/>
</dbReference>
<sequence>EKVKAAQLSFYHFPIVNISNIGPALLHDLSNMGKMAGKSRLAGKVFEKAVDLIARFNFEQ</sequence>
<dbReference type="AlphaFoldDB" id="X1CQW8"/>